<feature type="transmembrane region" description="Helical" evidence="6">
    <location>
        <begin position="229"/>
        <end position="248"/>
    </location>
</feature>
<feature type="transmembrane region" description="Helical" evidence="6">
    <location>
        <begin position="77"/>
        <end position="97"/>
    </location>
</feature>
<feature type="transmembrane region" description="Helical" evidence="6">
    <location>
        <begin position="170"/>
        <end position="191"/>
    </location>
</feature>
<name>Q756C8_EREGS</name>
<dbReference type="GO" id="GO:0055085">
    <property type="term" value="P:transmembrane transport"/>
    <property type="evidence" value="ECO:0000318"/>
    <property type="project" value="GO_Central"/>
</dbReference>
<evidence type="ECO:0000313" key="9">
    <source>
        <dbReference type="Proteomes" id="UP000000591"/>
    </source>
</evidence>
<evidence type="ECO:0000259" key="7">
    <source>
        <dbReference type="PROSITE" id="PS50850"/>
    </source>
</evidence>
<keyword evidence="3 6" id="KW-1133">Transmembrane helix</keyword>
<dbReference type="eggNOG" id="KOG0255">
    <property type="taxonomic scope" value="Eukaryota"/>
</dbReference>
<feature type="transmembrane region" description="Helical" evidence="6">
    <location>
        <begin position="140"/>
        <end position="158"/>
    </location>
</feature>
<evidence type="ECO:0000256" key="2">
    <source>
        <dbReference type="ARBA" id="ARBA00022692"/>
    </source>
</evidence>
<feature type="transmembrane region" description="Helical" evidence="6">
    <location>
        <begin position="300"/>
        <end position="319"/>
    </location>
</feature>
<feature type="domain" description="Major facilitator superfamily (MFS) profile" evidence="7">
    <location>
        <begin position="76"/>
        <end position="523"/>
    </location>
</feature>
<dbReference type="GeneID" id="4621409"/>
<feature type="transmembrane region" description="Helical" evidence="6">
    <location>
        <begin position="498"/>
        <end position="518"/>
    </location>
</feature>
<dbReference type="PROSITE" id="PS00216">
    <property type="entry name" value="SUGAR_TRANSPORT_1"/>
    <property type="match status" value="1"/>
</dbReference>
<protein>
    <submittedName>
        <fullName evidence="8">AER339Cp</fullName>
    </submittedName>
</protein>
<proteinExistence type="predicted"/>
<evidence type="ECO:0000256" key="3">
    <source>
        <dbReference type="ARBA" id="ARBA00022989"/>
    </source>
</evidence>
<dbReference type="GO" id="GO:0000297">
    <property type="term" value="F:spermine transmembrane transporter activity"/>
    <property type="evidence" value="ECO:0000318"/>
    <property type="project" value="GO_Central"/>
</dbReference>
<dbReference type="CDD" id="cd17323">
    <property type="entry name" value="MFS_Tpo1_MDR_like"/>
    <property type="match status" value="1"/>
</dbReference>
<dbReference type="SUPFAM" id="SSF103473">
    <property type="entry name" value="MFS general substrate transporter"/>
    <property type="match status" value="1"/>
</dbReference>
<keyword evidence="2 6" id="KW-0812">Transmembrane</keyword>
<dbReference type="Gene3D" id="1.20.1250.20">
    <property type="entry name" value="MFS general substrate transporter like domains"/>
    <property type="match status" value="1"/>
</dbReference>
<dbReference type="KEGG" id="ago:AGOS_AER339C"/>
<dbReference type="GO" id="GO:0015848">
    <property type="term" value="P:spermidine transport"/>
    <property type="evidence" value="ECO:0000318"/>
    <property type="project" value="GO_Central"/>
</dbReference>
<dbReference type="InterPro" id="IPR011701">
    <property type="entry name" value="MFS"/>
</dbReference>
<feature type="transmembrane region" description="Helical" evidence="6">
    <location>
        <begin position="109"/>
        <end position="128"/>
    </location>
</feature>
<dbReference type="AlphaFoldDB" id="Q756C8"/>
<evidence type="ECO:0000256" key="1">
    <source>
        <dbReference type="ARBA" id="ARBA00004141"/>
    </source>
</evidence>
<evidence type="ECO:0000313" key="8">
    <source>
        <dbReference type="EMBL" id="AAS53019.1"/>
    </source>
</evidence>
<reference evidence="8 9" key="1">
    <citation type="journal article" date="2004" name="Science">
        <title>The Ashbya gossypii genome as a tool for mapping the ancient Saccharomyces cerevisiae genome.</title>
        <authorList>
            <person name="Dietrich F.S."/>
            <person name="Voegeli S."/>
            <person name="Brachat S."/>
            <person name="Lerch A."/>
            <person name="Gates K."/>
            <person name="Steiner S."/>
            <person name="Mohr C."/>
            <person name="Pohlmann R."/>
            <person name="Luedi P."/>
            <person name="Choi S."/>
            <person name="Wing R.A."/>
            <person name="Flavier A."/>
            <person name="Gaffney T.D."/>
            <person name="Philippsen P."/>
        </authorList>
    </citation>
    <scope>NUCLEOTIDE SEQUENCE [LARGE SCALE GENOMIC DNA]</scope>
    <source>
        <strain evidence="9">ATCC 10895 / CBS 109.51 / FGSC 9923 / NRRL Y-1056</strain>
    </source>
</reference>
<accession>Q756C8</accession>
<gene>
    <name evidence="8" type="ORF">AGOS_AER339C</name>
</gene>
<evidence type="ECO:0000256" key="4">
    <source>
        <dbReference type="ARBA" id="ARBA00023136"/>
    </source>
</evidence>
<dbReference type="OMA" id="LMPETHK"/>
<feature type="transmembrane region" description="Helical" evidence="6">
    <location>
        <begin position="198"/>
        <end position="217"/>
    </location>
</feature>
<dbReference type="InterPro" id="IPR020846">
    <property type="entry name" value="MFS_dom"/>
</dbReference>
<dbReference type="OrthoDB" id="3936150at2759"/>
<dbReference type="RefSeq" id="NP_985195.1">
    <property type="nucleotide sequence ID" value="NM_210549.1"/>
</dbReference>
<dbReference type="InterPro" id="IPR005829">
    <property type="entry name" value="Sugar_transporter_CS"/>
</dbReference>
<dbReference type="FunCoup" id="Q756C8">
    <property type="interactions" value="56"/>
</dbReference>
<dbReference type="GO" id="GO:0005886">
    <property type="term" value="C:plasma membrane"/>
    <property type="evidence" value="ECO:0000318"/>
    <property type="project" value="GO_Central"/>
</dbReference>
<feature type="region of interest" description="Disordered" evidence="5">
    <location>
        <begin position="544"/>
        <end position="573"/>
    </location>
</feature>
<dbReference type="Proteomes" id="UP000000591">
    <property type="component" value="Chromosome V"/>
</dbReference>
<dbReference type="GO" id="GO:0140115">
    <property type="term" value="P:export across plasma membrane"/>
    <property type="evidence" value="ECO:0007669"/>
    <property type="project" value="UniProtKB-ARBA"/>
</dbReference>
<dbReference type="HOGENOM" id="CLU_008455_11_3_1"/>
<dbReference type="GO" id="GO:0000296">
    <property type="term" value="P:spermine transport"/>
    <property type="evidence" value="ECO:0000318"/>
    <property type="project" value="GO_Central"/>
</dbReference>
<feature type="transmembrane region" description="Helical" evidence="6">
    <location>
        <begin position="339"/>
        <end position="358"/>
    </location>
</feature>
<keyword evidence="4 6" id="KW-0472">Membrane</keyword>
<organism evidence="8 9">
    <name type="scientific">Eremothecium gossypii (strain ATCC 10895 / CBS 109.51 / FGSC 9923 / NRRL Y-1056)</name>
    <name type="common">Yeast</name>
    <name type="synonym">Ashbya gossypii</name>
    <dbReference type="NCBI Taxonomy" id="284811"/>
    <lineage>
        <taxon>Eukaryota</taxon>
        <taxon>Fungi</taxon>
        <taxon>Dikarya</taxon>
        <taxon>Ascomycota</taxon>
        <taxon>Saccharomycotina</taxon>
        <taxon>Saccharomycetes</taxon>
        <taxon>Saccharomycetales</taxon>
        <taxon>Saccharomycetaceae</taxon>
        <taxon>Eremothecium</taxon>
    </lineage>
</organism>
<comment type="subcellular location">
    <subcellularLocation>
        <location evidence="1">Membrane</location>
        <topology evidence="1">Multi-pass membrane protein</topology>
    </subcellularLocation>
</comment>
<reference evidence="9" key="2">
    <citation type="journal article" date="2013" name="G3 (Bethesda)">
        <title>Genomes of Ashbya fungi isolated from insects reveal four mating-type loci, numerous translocations, lack of transposons, and distinct gene duplications.</title>
        <authorList>
            <person name="Dietrich F.S."/>
            <person name="Voegeli S."/>
            <person name="Kuo S."/>
            <person name="Philippsen P."/>
        </authorList>
    </citation>
    <scope>GENOME REANNOTATION</scope>
    <source>
        <strain evidence="9">ATCC 10895 / CBS 109.51 / FGSC 9923 / NRRL Y-1056</strain>
    </source>
</reference>
<feature type="transmembrane region" description="Helical" evidence="6">
    <location>
        <begin position="403"/>
        <end position="424"/>
    </location>
</feature>
<dbReference type="InterPro" id="IPR036259">
    <property type="entry name" value="MFS_trans_sf"/>
</dbReference>
<dbReference type="PROSITE" id="PS50850">
    <property type="entry name" value="MFS"/>
    <property type="match status" value="1"/>
</dbReference>
<keyword evidence="9" id="KW-1185">Reference proteome</keyword>
<sequence>MSAKRKYFLSGHWLQFQAESAKHTKQIMSLSSNSQSGQYASEELQNTEVDAKSLDWDDRFDPANPHNWPLWKKWSTAMVSALLCLAVTMGSSLYMGAVPTLVKEYGVNQTLACAGLSLYLLGLATVVGAPLSEVFGRKPVYLISLPISLLFSLGVGLSNGRMAVILPMRLFSGIFASPALSVASGTIVDIFDVDEVSVAMSLFCMAPFLGPVISPIMGGYAAENGGWRWVVWIRLISGGVLMPMLIVMPETHKYIILARRARKRGVNLRKSRPGETRAFIKRTLTETLFRPIKMLVVEPIVLVFSVYVAFVFSVLFAFFEAYPTIFRGVYHFTMGQTGLTFIGISVGLWLGMMLYVWYDRKYFFPPAPPGTPLLANPQSIRDQPMRGRRDPETGQLVPLVPEMFLTVTKFGSLALPVALFWLGWSARPSVHWIVPALAGIPFGFGMILIFFSVLMYFTTTYPVLVVSSAFAANNLLRYVTSCVFPLFTIQMYENLGIGWASSVFGFISLALVPVPWIFERYGKAMRHKSVFGYNAMATARQQEENASEGQLKLDHVTSSDPIKNKDLKEDSQC</sequence>
<feature type="transmembrane region" description="Helical" evidence="6">
    <location>
        <begin position="430"/>
        <end position="454"/>
    </location>
</feature>
<dbReference type="GO" id="GO:0015606">
    <property type="term" value="F:spermidine transmembrane transporter activity"/>
    <property type="evidence" value="ECO:0000318"/>
    <property type="project" value="GO_Central"/>
</dbReference>
<evidence type="ECO:0000256" key="5">
    <source>
        <dbReference type="SAM" id="MobiDB-lite"/>
    </source>
</evidence>
<dbReference type="PANTHER" id="PTHR23502">
    <property type="entry name" value="MAJOR FACILITATOR SUPERFAMILY"/>
    <property type="match status" value="1"/>
</dbReference>
<dbReference type="EMBL" id="AE016818">
    <property type="protein sequence ID" value="AAS53019.1"/>
    <property type="molecule type" value="Genomic_DNA"/>
</dbReference>
<feature type="compositionally biased region" description="Basic and acidic residues" evidence="5">
    <location>
        <begin position="551"/>
        <end position="573"/>
    </location>
</feature>
<dbReference type="Pfam" id="PF07690">
    <property type="entry name" value="MFS_1"/>
    <property type="match status" value="1"/>
</dbReference>
<evidence type="ECO:0000256" key="6">
    <source>
        <dbReference type="SAM" id="Phobius"/>
    </source>
</evidence>
<dbReference type="PANTHER" id="PTHR23502:SF38">
    <property type="entry name" value="POLYAMINE TRANSPORTER 4"/>
    <property type="match status" value="1"/>
</dbReference>
<dbReference type="InParanoid" id="Q756C8"/>
<dbReference type="GO" id="GO:0042908">
    <property type="term" value="P:xenobiotic transport"/>
    <property type="evidence" value="ECO:0007669"/>
    <property type="project" value="UniProtKB-ARBA"/>
</dbReference>